<evidence type="ECO:0000313" key="1">
    <source>
        <dbReference type="EMBL" id="GHD93327.1"/>
    </source>
</evidence>
<organism evidence="1 2">
    <name type="scientific">Streptomyces naganishii JCM 4654</name>
    <dbReference type="NCBI Taxonomy" id="1306179"/>
    <lineage>
        <taxon>Bacteria</taxon>
        <taxon>Bacillati</taxon>
        <taxon>Actinomycetota</taxon>
        <taxon>Actinomycetes</taxon>
        <taxon>Kitasatosporales</taxon>
        <taxon>Streptomycetaceae</taxon>
        <taxon>Streptomyces</taxon>
    </lineage>
</organism>
<dbReference type="InterPro" id="IPR043863">
    <property type="entry name" value="DUF5825"/>
</dbReference>
<dbReference type="EMBL" id="BMVF01000014">
    <property type="protein sequence ID" value="GHD93327.1"/>
    <property type="molecule type" value="Genomic_DNA"/>
</dbReference>
<accession>A0A918Y6X3</accession>
<sequence length="227" mass="25819">MTATAPDLAPRPAPRLVLRAWRDHDPEARRLPGMSLGTLPVTAENGGVAGLWAMGMRHAELDAPVDLGAAGSAAQRAALDRLRLVRDLTAHAVWADWDLRLPPERAEHQWKVLSHLHPPRTLTGPEDAEEALHAWRTRHYLCKLVWRQGPGFVQIRDRRWGDLRRFTADEPRFLDAIARLDTGAHHADVPEEVLREFTDEHLVLRLGDLAWWLPYRVSRWLQEAMAV</sequence>
<reference evidence="1" key="1">
    <citation type="journal article" date="2014" name="Int. J. Syst. Evol. Microbiol.">
        <title>Complete genome sequence of Corynebacterium casei LMG S-19264T (=DSM 44701T), isolated from a smear-ripened cheese.</title>
        <authorList>
            <consortium name="US DOE Joint Genome Institute (JGI-PGF)"/>
            <person name="Walter F."/>
            <person name="Albersmeier A."/>
            <person name="Kalinowski J."/>
            <person name="Ruckert C."/>
        </authorList>
    </citation>
    <scope>NUCLEOTIDE SEQUENCE</scope>
    <source>
        <strain evidence="1">JCM 4654</strain>
    </source>
</reference>
<protein>
    <submittedName>
        <fullName evidence="1">Uncharacterized protein</fullName>
    </submittedName>
</protein>
<keyword evidence="2" id="KW-1185">Reference proteome</keyword>
<gene>
    <name evidence="1" type="ORF">GCM10010508_49570</name>
</gene>
<dbReference type="Pfam" id="PF19142">
    <property type="entry name" value="DUF5825"/>
    <property type="match status" value="1"/>
</dbReference>
<comment type="caution">
    <text evidence="1">The sequence shown here is derived from an EMBL/GenBank/DDBJ whole genome shotgun (WGS) entry which is preliminary data.</text>
</comment>
<dbReference type="Proteomes" id="UP000608955">
    <property type="component" value="Unassembled WGS sequence"/>
</dbReference>
<dbReference type="AlphaFoldDB" id="A0A918Y6X3"/>
<name>A0A918Y6X3_9ACTN</name>
<evidence type="ECO:0000313" key="2">
    <source>
        <dbReference type="Proteomes" id="UP000608955"/>
    </source>
</evidence>
<reference evidence="1" key="2">
    <citation type="submission" date="2020-09" db="EMBL/GenBank/DDBJ databases">
        <authorList>
            <person name="Sun Q."/>
            <person name="Ohkuma M."/>
        </authorList>
    </citation>
    <scope>NUCLEOTIDE SEQUENCE</scope>
    <source>
        <strain evidence="1">JCM 4654</strain>
    </source>
</reference>
<proteinExistence type="predicted"/>
<dbReference type="RefSeq" id="WP_190180046.1">
    <property type="nucleotide sequence ID" value="NZ_BMVF01000014.1"/>
</dbReference>